<dbReference type="RefSeq" id="WP_217776376.1">
    <property type="nucleotide sequence ID" value="NZ_JAHRWL010000001.1"/>
</dbReference>
<reference evidence="1" key="1">
    <citation type="submission" date="2021-06" db="EMBL/GenBank/DDBJ databases">
        <title>Thalassococcus sp. CAU 1522 isolated from sea sand, Republic of Korea.</title>
        <authorList>
            <person name="Kim W."/>
        </authorList>
    </citation>
    <scope>NUCLEOTIDE SEQUENCE</scope>
    <source>
        <strain evidence="1">CAU 1522</strain>
    </source>
</reference>
<dbReference type="PROSITE" id="PS51257">
    <property type="entry name" value="PROKAR_LIPOPROTEIN"/>
    <property type="match status" value="1"/>
</dbReference>
<evidence type="ECO:0000313" key="2">
    <source>
        <dbReference type="Proteomes" id="UP001166293"/>
    </source>
</evidence>
<dbReference type="Proteomes" id="UP001166293">
    <property type="component" value="Unassembled WGS sequence"/>
</dbReference>
<sequence length="160" mass="16976">MDRRLFLLGALALAGCASSGPATLRPNTTLYILRHGDRDGENLSDRGRARARALVGALADDPVDAIHSPGIQRNLDTAAPLAAARGLTVQRRPQENPGTRLAAEAAGRSVVWVGNKGNLQAIWDTLSLPGDPPLDYGQLFVVRSGSDGAVTVERRFFGPQ</sequence>
<accession>A0ABS6N3D0</accession>
<keyword evidence="2" id="KW-1185">Reference proteome</keyword>
<evidence type="ECO:0000313" key="1">
    <source>
        <dbReference type="EMBL" id="MBV2358521.1"/>
    </source>
</evidence>
<protein>
    <submittedName>
        <fullName evidence="1">Histidine phosphatase family protein</fullName>
    </submittedName>
</protein>
<organism evidence="1 2">
    <name type="scientific">Thalassococcus arenae</name>
    <dbReference type="NCBI Taxonomy" id="2851652"/>
    <lineage>
        <taxon>Bacteria</taxon>
        <taxon>Pseudomonadati</taxon>
        <taxon>Pseudomonadota</taxon>
        <taxon>Alphaproteobacteria</taxon>
        <taxon>Rhodobacterales</taxon>
        <taxon>Roseobacteraceae</taxon>
        <taxon>Thalassococcus</taxon>
    </lineage>
</organism>
<dbReference type="EMBL" id="JAHRWL010000001">
    <property type="protein sequence ID" value="MBV2358521.1"/>
    <property type="molecule type" value="Genomic_DNA"/>
</dbReference>
<proteinExistence type="predicted"/>
<comment type="caution">
    <text evidence="1">The sequence shown here is derived from an EMBL/GenBank/DDBJ whole genome shotgun (WGS) entry which is preliminary data.</text>
</comment>
<gene>
    <name evidence="1" type="ORF">KUH32_01925</name>
</gene>
<name>A0ABS6N3D0_9RHOB</name>
<dbReference type="Pfam" id="PF00300">
    <property type="entry name" value="His_Phos_1"/>
    <property type="match status" value="1"/>
</dbReference>
<dbReference type="InterPro" id="IPR013078">
    <property type="entry name" value="His_Pase_superF_clade-1"/>
</dbReference>